<dbReference type="PANTHER" id="PTHR32410:SF169">
    <property type="entry name" value="C1 DOMAIN FAMILY PROTEIN, PUTATIVE-RELATED"/>
    <property type="match status" value="1"/>
</dbReference>
<accession>A0A6A3D050</accession>
<sequence>MEDSNNYGHQHPLVLLNEEQLISNQSGASADCSMCEEKVSAPCFGCAEGCRFYLHKVCAEAPSELNHPFHHNPLLLMKKAPYSNEAYICNFCDKPGEKFVYHGSCELDLHIKCALLTFNISQNNLKELQHVALQPPTKRDDERLEDVTKCFGCWEPLANYTYFSPDSGFNLHKKCSELPIELNHMCHRKHALVLQFNEKELTCKICQVTPHRGLVYGCSPCEFIVHIECLSPCLAPVIESMHHEHPFRLFPRQAPFICDACGTGGAYSAYICCTCNIIVHKRCTLLPHIIKSKWHDHCIFHKYFLLDDFRSSDCIICHKEIDPEHGSYCCSYCNVTFHVNCVTEDKHSYFIFPLEYEISDESSITVLERNDAGEATKIKHFMHDHNLTLVGGYENSCDGCMLPISDSCYHCSECGFCLHKGCAELPRKKHVWHHSCRKPLVLISNEVFKCEECSLLCNAFAYECCECLKKICLRCVITLTPGVQKCPKHEHPLFFYRNYKGRCNACGDTTWGAFRCKEDDFVLDHHCFSLPITAHHKCDEHLLSLTDHDDNSYSESHFCDICEKSRDPNNWFYHCATCDTSAHVNCVLGDYPFIKVGSIYKVEHHPHPLTFVKKSYYYPDCNECGVPCEGLALECTECNYIIHWDCVDLNLSFLRFMPQLFGANHT</sequence>
<proteinExistence type="predicted"/>
<gene>
    <name evidence="6" type="ORF">F3Y22_tig00000778pilonHSYRG00096</name>
</gene>
<keyword evidence="1" id="KW-0479">Metal-binding</keyword>
<dbReference type="PROSITE" id="PS01359">
    <property type="entry name" value="ZF_PHD_1"/>
    <property type="match status" value="1"/>
</dbReference>
<dbReference type="InterPro" id="IPR002219">
    <property type="entry name" value="PKC_DAG/PE"/>
</dbReference>
<dbReference type="GO" id="GO:0016787">
    <property type="term" value="F:hydrolase activity"/>
    <property type="evidence" value="ECO:0007669"/>
    <property type="project" value="UniProtKB-KW"/>
</dbReference>
<evidence type="ECO:0000256" key="3">
    <source>
        <dbReference type="ARBA" id="ARBA00022771"/>
    </source>
</evidence>
<dbReference type="InterPro" id="IPR053192">
    <property type="entry name" value="Vacuole_Formation_Reg"/>
</dbReference>
<evidence type="ECO:0000256" key="1">
    <source>
        <dbReference type="ARBA" id="ARBA00022723"/>
    </source>
</evidence>
<keyword evidence="3" id="KW-0863">Zinc-finger</keyword>
<dbReference type="Proteomes" id="UP000436088">
    <property type="component" value="Unassembled WGS sequence"/>
</dbReference>
<evidence type="ECO:0000259" key="5">
    <source>
        <dbReference type="PROSITE" id="PS50081"/>
    </source>
</evidence>
<name>A0A6A3D050_HIBSY</name>
<evidence type="ECO:0000313" key="7">
    <source>
        <dbReference type="Proteomes" id="UP000436088"/>
    </source>
</evidence>
<keyword evidence="6" id="KW-0378">Hydrolase</keyword>
<dbReference type="InterPro" id="IPR019786">
    <property type="entry name" value="Zinc_finger_PHD-type_CS"/>
</dbReference>
<keyword evidence="4" id="KW-0862">Zinc</keyword>
<organism evidence="6 7">
    <name type="scientific">Hibiscus syriacus</name>
    <name type="common">Rose of Sharon</name>
    <dbReference type="NCBI Taxonomy" id="106335"/>
    <lineage>
        <taxon>Eukaryota</taxon>
        <taxon>Viridiplantae</taxon>
        <taxon>Streptophyta</taxon>
        <taxon>Embryophyta</taxon>
        <taxon>Tracheophyta</taxon>
        <taxon>Spermatophyta</taxon>
        <taxon>Magnoliopsida</taxon>
        <taxon>eudicotyledons</taxon>
        <taxon>Gunneridae</taxon>
        <taxon>Pentapetalae</taxon>
        <taxon>rosids</taxon>
        <taxon>malvids</taxon>
        <taxon>Malvales</taxon>
        <taxon>Malvaceae</taxon>
        <taxon>Malvoideae</taxon>
        <taxon>Hibiscus</taxon>
    </lineage>
</organism>
<dbReference type="InterPro" id="IPR046349">
    <property type="entry name" value="C1-like_sf"/>
</dbReference>
<feature type="domain" description="Phorbol-ester/DAG-type" evidence="5">
    <location>
        <begin position="244"/>
        <end position="298"/>
    </location>
</feature>
<dbReference type="PANTHER" id="PTHR32410">
    <property type="entry name" value="CYSTEINE/HISTIDINE-RICH C1 DOMAIN FAMILY PROTEIN"/>
    <property type="match status" value="1"/>
</dbReference>
<keyword evidence="2" id="KW-0677">Repeat</keyword>
<dbReference type="InterPro" id="IPR004146">
    <property type="entry name" value="DC1"/>
</dbReference>
<dbReference type="PROSITE" id="PS50081">
    <property type="entry name" value="ZF_DAG_PE_2"/>
    <property type="match status" value="1"/>
</dbReference>
<dbReference type="OrthoDB" id="996722at2759"/>
<dbReference type="AlphaFoldDB" id="A0A6A3D050"/>
<dbReference type="SMART" id="SM00249">
    <property type="entry name" value="PHD"/>
    <property type="match status" value="6"/>
</dbReference>
<evidence type="ECO:0000256" key="4">
    <source>
        <dbReference type="ARBA" id="ARBA00022833"/>
    </source>
</evidence>
<keyword evidence="7" id="KW-1185">Reference proteome</keyword>
<evidence type="ECO:0000256" key="2">
    <source>
        <dbReference type="ARBA" id="ARBA00022737"/>
    </source>
</evidence>
<evidence type="ECO:0000313" key="6">
    <source>
        <dbReference type="EMBL" id="KAE8734077.1"/>
    </source>
</evidence>
<dbReference type="EMBL" id="VEPZ02000074">
    <property type="protein sequence ID" value="KAE8734077.1"/>
    <property type="molecule type" value="Genomic_DNA"/>
</dbReference>
<comment type="caution">
    <text evidence="6">The sequence shown here is derived from an EMBL/GenBank/DDBJ whole genome shotgun (WGS) entry which is preliminary data.</text>
</comment>
<dbReference type="Pfam" id="PF03107">
    <property type="entry name" value="C1_2"/>
    <property type="match status" value="6"/>
</dbReference>
<dbReference type="SUPFAM" id="SSF57889">
    <property type="entry name" value="Cysteine-rich domain"/>
    <property type="match status" value="6"/>
</dbReference>
<protein>
    <submittedName>
        <fullName evidence="6">Ubiquitin carboxyl-terminal hydrolase family protein</fullName>
    </submittedName>
</protein>
<dbReference type="GO" id="GO:0008270">
    <property type="term" value="F:zinc ion binding"/>
    <property type="evidence" value="ECO:0007669"/>
    <property type="project" value="UniProtKB-KW"/>
</dbReference>
<dbReference type="InterPro" id="IPR001965">
    <property type="entry name" value="Znf_PHD"/>
</dbReference>
<reference evidence="6" key="1">
    <citation type="submission" date="2019-09" db="EMBL/GenBank/DDBJ databases">
        <title>Draft genome information of white flower Hibiscus syriacus.</title>
        <authorList>
            <person name="Kim Y.-M."/>
        </authorList>
    </citation>
    <scope>NUCLEOTIDE SEQUENCE [LARGE SCALE GENOMIC DNA]</scope>
    <source>
        <strain evidence="6">YM2019G1</strain>
    </source>
</reference>